<dbReference type="PANTHER" id="PTHR43374:SF1">
    <property type="entry name" value="FLAVIN PRENYLTRANSFERASE PAD1, MITOCHONDRIAL"/>
    <property type="match status" value="1"/>
</dbReference>
<evidence type="ECO:0000256" key="1">
    <source>
        <dbReference type="ARBA" id="ARBA00022602"/>
    </source>
</evidence>
<feature type="binding site" evidence="7">
    <location>
        <position position="140"/>
    </location>
    <ligand>
        <name>FMN</name>
        <dbReference type="ChEBI" id="CHEBI:58210"/>
    </ligand>
</feature>
<dbReference type="PANTHER" id="PTHR43374">
    <property type="entry name" value="FLAVIN PRENYLTRANSFERASE"/>
    <property type="match status" value="1"/>
</dbReference>
<gene>
    <name evidence="7" type="primary">ubiX</name>
    <name evidence="9" type="ORF">SAMN05421721_10118</name>
</gene>
<proteinExistence type="inferred from homology"/>
<sequence>MPHPPDTLALALTGASGARYGLRLLQCLLQAGVRVHLMVSEPGRLVTELETDLTLPEAPADMERLLTGHFAAGPGQLRVFGREHWTAPVASGSSAPQAMAICPCTTATLAAVATGSSRSLMERAADVMLKERHRLVLVVRETPLSEIHLEHMLRLTRMGAVILPASPAFYHHPEGIDDLVDFVVARTLDHLGIRNDLIPRWGEVPGGMD</sequence>
<evidence type="ECO:0000256" key="6">
    <source>
        <dbReference type="ARBA" id="ARBA00060793"/>
    </source>
</evidence>
<feature type="domain" description="Flavoprotein" evidence="8">
    <location>
        <begin position="8"/>
        <end position="191"/>
    </location>
</feature>
<dbReference type="Pfam" id="PF02441">
    <property type="entry name" value="Flavoprotein"/>
    <property type="match status" value="1"/>
</dbReference>
<dbReference type="InterPro" id="IPR004507">
    <property type="entry name" value="UbiX-like"/>
</dbReference>
<dbReference type="EMBL" id="FOUO01000001">
    <property type="protein sequence ID" value="SFM23272.1"/>
    <property type="molecule type" value="Genomic_DNA"/>
</dbReference>
<feature type="binding site" evidence="7">
    <location>
        <begin position="14"/>
        <end position="16"/>
    </location>
    <ligand>
        <name>FMN</name>
        <dbReference type="ChEBI" id="CHEBI:58210"/>
    </ligand>
</feature>
<keyword evidence="1 7" id="KW-0637">Prenyltransferase</keyword>
<dbReference type="GO" id="GO:0106141">
    <property type="term" value="F:flavin prenyltransferase activity"/>
    <property type="evidence" value="ECO:0007669"/>
    <property type="project" value="UniProtKB-EC"/>
</dbReference>
<evidence type="ECO:0000256" key="4">
    <source>
        <dbReference type="ARBA" id="ARBA00022679"/>
    </source>
</evidence>
<dbReference type="EC" id="2.5.1.129" evidence="7"/>
<keyword evidence="2 7" id="KW-0285">Flavoprotein</keyword>
<dbReference type="AlphaFoldDB" id="A0A1I4P681"/>
<evidence type="ECO:0000256" key="2">
    <source>
        <dbReference type="ARBA" id="ARBA00022630"/>
    </source>
</evidence>
<evidence type="ECO:0000259" key="8">
    <source>
        <dbReference type="Pfam" id="PF02441"/>
    </source>
</evidence>
<dbReference type="FunFam" id="3.40.50.1950:FF:000001">
    <property type="entry name" value="Flavin prenyltransferase UbiX"/>
    <property type="match status" value="1"/>
</dbReference>
<dbReference type="Gene3D" id="3.40.50.1950">
    <property type="entry name" value="Flavin prenyltransferase-like"/>
    <property type="match status" value="1"/>
</dbReference>
<name>A0A1I4P681_ECTMO</name>
<feature type="binding site" evidence="7">
    <location>
        <position position="40"/>
    </location>
    <ligand>
        <name>FMN</name>
        <dbReference type="ChEBI" id="CHEBI:58210"/>
    </ligand>
</feature>
<dbReference type="SUPFAM" id="SSF52507">
    <property type="entry name" value="Homo-oligomeric flavin-containing Cys decarboxylases, HFCD"/>
    <property type="match status" value="1"/>
</dbReference>
<dbReference type="Proteomes" id="UP000199556">
    <property type="component" value="Unassembled WGS sequence"/>
</dbReference>
<dbReference type="GO" id="GO:0016831">
    <property type="term" value="F:carboxy-lyase activity"/>
    <property type="evidence" value="ECO:0007669"/>
    <property type="project" value="TreeGrafter"/>
</dbReference>
<comment type="caution">
    <text evidence="7">Lacks conserved residue(s) required for the propagation of feature annotation.</text>
</comment>
<dbReference type="NCBIfam" id="TIGR00421">
    <property type="entry name" value="ubiX_pad"/>
    <property type="match status" value="1"/>
</dbReference>
<feature type="binding site" evidence="7">
    <location>
        <begin position="105"/>
        <end position="108"/>
    </location>
    <ligand>
        <name>FMN</name>
        <dbReference type="ChEBI" id="CHEBI:58210"/>
    </ligand>
</feature>
<dbReference type="HAMAP" id="MF_01984">
    <property type="entry name" value="ubiX_pad"/>
    <property type="match status" value="1"/>
</dbReference>
<accession>A0A1I4P681</accession>
<feature type="binding site" evidence="7">
    <location>
        <position position="186"/>
    </location>
    <ligand>
        <name>dimethylallyl phosphate</name>
        <dbReference type="ChEBI" id="CHEBI:88052"/>
    </ligand>
</feature>
<dbReference type="STRING" id="195064.SAMN05421721_10118"/>
<organism evidence="9 10">
    <name type="scientific">Ectothiorhodospira mobilis</name>
    <dbReference type="NCBI Taxonomy" id="195064"/>
    <lineage>
        <taxon>Bacteria</taxon>
        <taxon>Pseudomonadati</taxon>
        <taxon>Pseudomonadota</taxon>
        <taxon>Gammaproteobacteria</taxon>
        <taxon>Chromatiales</taxon>
        <taxon>Ectothiorhodospiraceae</taxon>
        <taxon>Ectothiorhodospira</taxon>
    </lineage>
</organism>
<protein>
    <recommendedName>
        <fullName evidence="7">Flavin prenyltransferase UbiX</fullName>
        <ecNumber evidence="7">2.5.1.129</ecNumber>
    </recommendedName>
</protein>
<evidence type="ECO:0000256" key="3">
    <source>
        <dbReference type="ARBA" id="ARBA00022643"/>
    </source>
</evidence>
<dbReference type="InterPro" id="IPR036551">
    <property type="entry name" value="Flavin_trans-like"/>
</dbReference>
<dbReference type="InterPro" id="IPR003382">
    <property type="entry name" value="Flavoprotein"/>
</dbReference>
<evidence type="ECO:0000256" key="7">
    <source>
        <dbReference type="HAMAP-Rule" id="MF_01984"/>
    </source>
</evidence>
<dbReference type="RefSeq" id="WP_244887780.1">
    <property type="nucleotide sequence ID" value="NZ_FOUO01000001.1"/>
</dbReference>
<evidence type="ECO:0000313" key="10">
    <source>
        <dbReference type="Proteomes" id="UP000199556"/>
    </source>
</evidence>
<reference evidence="9 10" key="1">
    <citation type="submission" date="2016-10" db="EMBL/GenBank/DDBJ databases">
        <authorList>
            <person name="de Groot N.N."/>
        </authorList>
    </citation>
    <scope>NUCLEOTIDE SEQUENCE [LARGE SCALE GENOMIC DNA]</scope>
    <source>
        <strain evidence="9 10">DSM 4180</strain>
    </source>
</reference>
<evidence type="ECO:0000256" key="5">
    <source>
        <dbReference type="ARBA" id="ARBA00050612"/>
    </source>
</evidence>
<comment type="catalytic activity">
    <reaction evidence="5 7">
        <text>dimethylallyl phosphate + FMNH2 = prenylated FMNH2 + phosphate</text>
        <dbReference type="Rhea" id="RHEA:37743"/>
        <dbReference type="ChEBI" id="CHEBI:43474"/>
        <dbReference type="ChEBI" id="CHEBI:57618"/>
        <dbReference type="ChEBI" id="CHEBI:87467"/>
        <dbReference type="ChEBI" id="CHEBI:88052"/>
        <dbReference type="EC" id="2.5.1.129"/>
    </reaction>
</comment>
<evidence type="ECO:0000313" key="9">
    <source>
        <dbReference type="EMBL" id="SFM23272.1"/>
    </source>
</evidence>
<keyword evidence="3 7" id="KW-0288">FMN</keyword>
<keyword evidence="10" id="KW-1185">Reference proteome</keyword>
<feature type="binding site" evidence="7">
    <location>
        <position position="170"/>
    </location>
    <ligand>
        <name>dimethylallyl phosphate</name>
        <dbReference type="ChEBI" id="CHEBI:88052"/>
    </ligand>
</feature>
<comment type="function">
    <text evidence="7">Flavin prenyltransferase that catalyzes the synthesis of the prenylated FMN cofactor (prenyl-FMN) for 4-hydroxy-3-polyprenylbenzoic acid decarboxylase UbiD. The prenyltransferase is metal-independent and links a dimethylallyl moiety from dimethylallyl monophosphate (DMAP) to the flavin N5 and C6 atoms of FMN.</text>
</comment>
<keyword evidence="4 7" id="KW-0808">Transferase</keyword>
<comment type="similarity">
    <text evidence="6 7">Belongs to the UbiX/PAD1 family.</text>
</comment>